<evidence type="ECO:0008006" key="3">
    <source>
        <dbReference type="Google" id="ProtNLM"/>
    </source>
</evidence>
<dbReference type="Proteomes" id="UP000242164">
    <property type="component" value="Unassembled WGS sequence"/>
</dbReference>
<dbReference type="AlphaFoldDB" id="A0AAX2CHH2"/>
<sequence>MAINHEFGIIHNINNQKTYKSYNPDVYNCISVNDDILTNLFEPLSIMKTYFHTLDRPKYGLANWGITIIPPESLSQFLDIVISSKDMKKSIELNELANKIIQAKEENKYMIHFGI</sequence>
<name>A0AAX2CHH2_9BACI</name>
<proteinExistence type="predicted"/>
<protein>
    <recommendedName>
        <fullName evidence="3">Short-chain dehydrogenase</fullName>
    </recommendedName>
</protein>
<organism evidence="1 2">
    <name type="scientific">Bacillus cytotoxicus</name>
    <dbReference type="NCBI Taxonomy" id="580165"/>
    <lineage>
        <taxon>Bacteria</taxon>
        <taxon>Bacillati</taxon>
        <taxon>Bacillota</taxon>
        <taxon>Bacilli</taxon>
        <taxon>Bacillales</taxon>
        <taxon>Bacillaceae</taxon>
        <taxon>Bacillus</taxon>
        <taxon>Bacillus cereus group</taxon>
    </lineage>
</organism>
<evidence type="ECO:0000313" key="2">
    <source>
        <dbReference type="Proteomes" id="UP000242164"/>
    </source>
</evidence>
<evidence type="ECO:0000313" key="1">
    <source>
        <dbReference type="EMBL" id="SCL93152.1"/>
    </source>
</evidence>
<comment type="caution">
    <text evidence="1">The sequence shown here is derived from an EMBL/GenBank/DDBJ whole genome shotgun (WGS) entry which is preliminary data.</text>
</comment>
<dbReference type="GeneID" id="33897224"/>
<gene>
    <name evidence="1" type="ORF">BCB44BAC_02191</name>
</gene>
<reference evidence="1 2" key="1">
    <citation type="submission" date="2016-08" db="EMBL/GenBank/DDBJ databases">
        <authorList>
            <person name="Loux V."/>
            <person name="Rue O."/>
        </authorList>
    </citation>
    <scope>NUCLEOTIDE SEQUENCE [LARGE SCALE GENOMIC DNA]</scope>
    <source>
        <strain evidence="1 2">AFSSA_08CEB44bac</strain>
    </source>
</reference>
<dbReference type="EMBL" id="FMIK01000024">
    <property type="protein sequence ID" value="SCL93152.1"/>
    <property type="molecule type" value="Genomic_DNA"/>
</dbReference>
<dbReference type="RefSeq" id="WP_012094395.1">
    <property type="nucleotide sequence ID" value="NZ_CP024096.1"/>
</dbReference>
<accession>A0AAX2CHH2</accession>